<evidence type="ECO:0000313" key="3">
    <source>
        <dbReference type="Proteomes" id="UP000092583"/>
    </source>
</evidence>
<keyword evidence="3" id="KW-1185">Reference proteome</keyword>
<dbReference type="Proteomes" id="UP000092583">
    <property type="component" value="Unassembled WGS sequence"/>
</dbReference>
<reference evidence="2 3" key="1">
    <citation type="submission" date="2013-07" db="EMBL/GenBank/DDBJ databases">
        <title>The Genome Sequence of Kwoniella mangroviensis CBS10435.</title>
        <authorList>
            <consortium name="The Broad Institute Genome Sequencing Platform"/>
            <person name="Cuomo C."/>
            <person name="Litvintseva A."/>
            <person name="Chen Y."/>
            <person name="Heitman J."/>
            <person name="Sun S."/>
            <person name="Springer D."/>
            <person name="Dromer F."/>
            <person name="Young S.K."/>
            <person name="Zeng Q."/>
            <person name="Gargeya S."/>
            <person name="Fitzgerald M."/>
            <person name="Abouelleil A."/>
            <person name="Alvarado L."/>
            <person name="Berlin A.M."/>
            <person name="Chapman S.B."/>
            <person name="Dewar J."/>
            <person name="Goldberg J."/>
            <person name="Griggs A."/>
            <person name="Gujja S."/>
            <person name="Hansen M."/>
            <person name="Howarth C."/>
            <person name="Imamovic A."/>
            <person name="Larimer J."/>
            <person name="McCowan C."/>
            <person name="Murphy C."/>
            <person name="Pearson M."/>
            <person name="Priest M."/>
            <person name="Roberts A."/>
            <person name="Saif S."/>
            <person name="Shea T."/>
            <person name="Sykes S."/>
            <person name="Wortman J."/>
            <person name="Nusbaum C."/>
            <person name="Birren B."/>
        </authorList>
    </citation>
    <scope>NUCLEOTIDE SEQUENCE [LARGE SCALE GENOMIC DNA]</scope>
    <source>
        <strain evidence="2 3">CBS 10435</strain>
    </source>
</reference>
<name>A0A1B9IEX9_9TREE</name>
<dbReference type="OrthoDB" id="2564941at2759"/>
<protein>
    <submittedName>
        <fullName evidence="2">Uncharacterized protein</fullName>
    </submittedName>
</protein>
<gene>
    <name evidence="2" type="ORF">L486_08501</name>
</gene>
<organism evidence="2 3">
    <name type="scientific">Kwoniella mangroviensis CBS 10435</name>
    <dbReference type="NCBI Taxonomy" id="1331196"/>
    <lineage>
        <taxon>Eukaryota</taxon>
        <taxon>Fungi</taxon>
        <taxon>Dikarya</taxon>
        <taxon>Basidiomycota</taxon>
        <taxon>Agaricomycotina</taxon>
        <taxon>Tremellomycetes</taxon>
        <taxon>Tremellales</taxon>
        <taxon>Cryptococcaceae</taxon>
        <taxon>Kwoniella</taxon>
    </lineage>
</organism>
<dbReference type="AlphaFoldDB" id="A0A1B9IEX9"/>
<reference evidence="3" key="2">
    <citation type="submission" date="2013-12" db="EMBL/GenBank/DDBJ databases">
        <title>Evolution of pathogenesis and genome organization in the Tremellales.</title>
        <authorList>
            <person name="Cuomo C."/>
            <person name="Litvintseva A."/>
            <person name="Heitman J."/>
            <person name="Chen Y."/>
            <person name="Sun S."/>
            <person name="Springer D."/>
            <person name="Dromer F."/>
            <person name="Young S."/>
            <person name="Zeng Q."/>
            <person name="Chapman S."/>
            <person name="Gujja S."/>
            <person name="Saif S."/>
            <person name="Birren B."/>
        </authorList>
    </citation>
    <scope>NUCLEOTIDE SEQUENCE [LARGE SCALE GENOMIC DNA]</scope>
    <source>
        <strain evidence="3">CBS 10435</strain>
    </source>
</reference>
<accession>A0A1B9IEX9</accession>
<sequence>MATTQNPEPIPPSSPSPAPTLSNSTHNVLTSDTTLSTLSAVHPLLLDILRILIPTVLLRVSKTFYDDLVPGLYHTLYLNEGNIRGILEEYDDESGRKKDALALVRELTICDLQVLEYLSELDPDIQNDIRIDRSQQTQIQTLNGPIQSQLSSENDKRIDNHPDDGILCLFPNLETIHLPFKFITSLNQLTILSNEIYHDDDHLHRTRRVKAERKLNLYPLIFSRYFNARLITLDLGQEIDTDLYWAFDSTLFNLLDSIPPSRSMNTKLRIETVLPRERPSRGYIPHNLLQASTIHFVPIRKTTGAVVDPAANSGETFVGTGLVEIGKNEDLAKVIRDHYDVHTSRPAYPPILYHVRDVRGVIGEMEKMMELRVRVEQELLVDEDEGGLLREEK</sequence>
<evidence type="ECO:0000256" key="1">
    <source>
        <dbReference type="SAM" id="MobiDB-lite"/>
    </source>
</evidence>
<proteinExistence type="predicted"/>
<feature type="compositionally biased region" description="Pro residues" evidence="1">
    <location>
        <begin position="8"/>
        <end position="18"/>
    </location>
</feature>
<evidence type="ECO:0000313" key="2">
    <source>
        <dbReference type="EMBL" id="OCF53994.1"/>
    </source>
</evidence>
<feature type="region of interest" description="Disordered" evidence="1">
    <location>
        <begin position="1"/>
        <end position="26"/>
    </location>
</feature>
<dbReference type="EMBL" id="KV700098">
    <property type="protein sequence ID" value="OCF53994.1"/>
    <property type="molecule type" value="Genomic_DNA"/>
</dbReference>